<dbReference type="InterPro" id="IPR015915">
    <property type="entry name" value="Kelch-typ_b-propeller"/>
</dbReference>
<comment type="caution">
    <text evidence="1">The sequence shown here is derived from an EMBL/GenBank/DDBJ whole genome shotgun (WGS) entry which is preliminary data.</text>
</comment>
<proteinExistence type="predicted"/>
<sequence length="220" mass="25543">MIIENQGNLYFNLTNYSNNFSDNKFFVYSPTTNSITELPKIPSESLRLLSYFAISNEIYVLASSSEFENNRHVYKNHILKYNISNQNWTRINNINNPKSFIVIPFEYNGETYGISGNYQNPNGTELSKFNPTTNQWVRLKTFSHMVYFDRFNQGAVIGDKVYFGDNHAGYSIDMKDLSMEIIDIGNQYFHLGTSIGDYYYYPYSNDFGNSSTLFKFDPSL</sequence>
<organism evidence="1 2">
    <name type="scientific">Belliella alkalica</name>
    <dbReference type="NCBI Taxonomy" id="1730871"/>
    <lineage>
        <taxon>Bacteria</taxon>
        <taxon>Pseudomonadati</taxon>
        <taxon>Bacteroidota</taxon>
        <taxon>Cytophagia</taxon>
        <taxon>Cytophagales</taxon>
        <taxon>Cyclobacteriaceae</taxon>
        <taxon>Belliella</taxon>
    </lineage>
</organism>
<dbReference type="RefSeq" id="WP_241414661.1">
    <property type="nucleotide sequence ID" value="NZ_JAKZGO010000031.1"/>
</dbReference>
<accession>A0ABS9VHZ8</accession>
<evidence type="ECO:0000313" key="2">
    <source>
        <dbReference type="Proteomes" id="UP001165430"/>
    </source>
</evidence>
<dbReference type="SUPFAM" id="SSF50965">
    <property type="entry name" value="Galactose oxidase, central domain"/>
    <property type="match status" value="1"/>
</dbReference>
<evidence type="ECO:0000313" key="1">
    <source>
        <dbReference type="EMBL" id="MCH7415794.1"/>
    </source>
</evidence>
<dbReference type="InterPro" id="IPR011043">
    <property type="entry name" value="Gal_Oxase/kelch_b-propeller"/>
</dbReference>
<reference evidence="1" key="1">
    <citation type="submission" date="2022-03" db="EMBL/GenBank/DDBJ databases">
        <title>De novo assembled genomes of Belliella spp. (Cyclobacteriaceae) strains.</title>
        <authorList>
            <person name="Szabo A."/>
            <person name="Korponai K."/>
            <person name="Felfoldi T."/>
        </authorList>
    </citation>
    <scope>NUCLEOTIDE SEQUENCE</scope>
    <source>
        <strain evidence="1">DSM 111903</strain>
    </source>
</reference>
<name>A0ABS9VHZ8_9BACT</name>
<keyword evidence="2" id="KW-1185">Reference proteome</keyword>
<gene>
    <name evidence="1" type="ORF">MM213_19995</name>
</gene>
<protein>
    <submittedName>
        <fullName evidence="1">Uncharacterized protein</fullName>
    </submittedName>
</protein>
<dbReference type="Gene3D" id="2.120.10.80">
    <property type="entry name" value="Kelch-type beta propeller"/>
    <property type="match status" value="1"/>
</dbReference>
<dbReference type="Proteomes" id="UP001165430">
    <property type="component" value="Unassembled WGS sequence"/>
</dbReference>
<dbReference type="EMBL" id="JAKZGO010000031">
    <property type="protein sequence ID" value="MCH7415794.1"/>
    <property type="molecule type" value="Genomic_DNA"/>
</dbReference>